<dbReference type="AlphaFoldDB" id="A0A7S3YS33"/>
<reference evidence="2" key="1">
    <citation type="submission" date="2021-01" db="EMBL/GenBank/DDBJ databases">
        <authorList>
            <person name="Corre E."/>
            <person name="Pelletier E."/>
            <person name="Niang G."/>
            <person name="Scheremetjew M."/>
            <person name="Finn R."/>
            <person name="Kale V."/>
            <person name="Holt S."/>
            <person name="Cochrane G."/>
            <person name="Meng A."/>
            <person name="Brown T."/>
            <person name="Cohen L."/>
        </authorList>
    </citation>
    <scope>NUCLEOTIDE SEQUENCE</scope>
    <source>
        <strain evidence="2">CCCM811</strain>
    </source>
</reference>
<dbReference type="Gene3D" id="3.30.70.100">
    <property type="match status" value="1"/>
</dbReference>
<name>A0A7S3YS33_9EUKA</name>
<dbReference type="SUPFAM" id="SSF54909">
    <property type="entry name" value="Dimeric alpha+beta barrel"/>
    <property type="match status" value="1"/>
</dbReference>
<protein>
    <recommendedName>
        <fullName evidence="1">ABM domain-containing protein</fullName>
    </recommendedName>
</protein>
<accession>A0A7S3YS33</accession>
<gene>
    <name evidence="2" type="ORF">LGLO00237_LOCUS11471</name>
</gene>
<dbReference type="EMBL" id="HBIV01015746">
    <property type="protein sequence ID" value="CAE0659893.1"/>
    <property type="molecule type" value="Transcribed_RNA"/>
</dbReference>
<dbReference type="InterPro" id="IPR007138">
    <property type="entry name" value="ABM_dom"/>
</dbReference>
<feature type="domain" description="ABM" evidence="1">
    <location>
        <begin position="147"/>
        <end position="239"/>
    </location>
</feature>
<dbReference type="InterPro" id="IPR011008">
    <property type="entry name" value="Dimeric_a/b-barrel"/>
</dbReference>
<organism evidence="2">
    <name type="scientific">Lotharella globosa</name>
    <dbReference type="NCBI Taxonomy" id="91324"/>
    <lineage>
        <taxon>Eukaryota</taxon>
        <taxon>Sar</taxon>
        <taxon>Rhizaria</taxon>
        <taxon>Cercozoa</taxon>
        <taxon>Chlorarachniophyceae</taxon>
        <taxon>Lotharella</taxon>
    </lineage>
</organism>
<dbReference type="PANTHER" id="PTHR40624:SF1">
    <property type="entry name" value="BIOSYNTHESIS MONOOXYGENASE, PUTATIVE (AFU_ORTHOLOGUE AFUA_1G12025)-RELATED"/>
    <property type="match status" value="1"/>
</dbReference>
<evidence type="ECO:0000259" key="1">
    <source>
        <dbReference type="PROSITE" id="PS51725"/>
    </source>
</evidence>
<sequence>MRIILSPERLGIDDFTFKSNSKEYKGTSEDGKLKILDKHTVEEALNLLGDAYETLPPSRSSPEGREGRYGTCLFVNGILLRPDLPLGPSVLAAEKGKEKYEKWVEKETDGITEDAKAKAVREAVTSTEGLIAGDGKITPSETTEEFVLIVNMTFSSTGDRAKFLSNFKPLAEFCLKSEPHTLSYKIFNDKDDPLKLTLFERYVNEAGLRVHGTSPMFKKLIRPGGEVLKGLAKAPTKTYQKLLATDIGFMSK</sequence>
<dbReference type="PROSITE" id="PS51725">
    <property type="entry name" value="ABM"/>
    <property type="match status" value="1"/>
</dbReference>
<evidence type="ECO:0000313" key="2">
    <source>
        <dbReference type="EMBL" id="CAE0659893.1"/>
    </source>
</evidence>
<dbReference type="Pfam" id="PF03992">
    <property type="entry name" value="ABM"/>
    <property type="match status" value="1"/>
</dbReference>
<dbReference type="PANTHER" id="PTHR40624">
    <property type="entry name" value="BIOSYNTHESIS MONOOXYGENASE, PUTATIVE (AFU_ORTHOLOGUE AFUA_1G12025)-RELATED"/>
    <property type="match status" value="1"/>
</dbReference>
<proteinExistence type="predicted"/>